<comment type="caution">
    <text evidence="1">The sequence shown here is derived from an EMBL/GenBank/DDBJ whole genome shotgun (WGS) entry which is preliminary data.</text>
</comment>
<evidence type="ECO:0000313" key="2">
    <source>
        <dbReference type="Proteomes" id="UP000573729"/>
    </source>
</evidence>
<gene>
    <name evidence="1" type="ORF">BKA24_001489</name>
</gene>
<reference evidence="1 2" key="1">
    <citation type="submission" date="2020-08" db="EMBL/GenBank/DDBJ databases">
        <title>Sequencing the genomes of 1000 actinobacteria strains.</title>
        <authorList>
            <person name="Klenk H.-P."/>
        </authorList>
    </citation>
    <scope>NUCLEOTIDE SEQUENCE [LARGE SCALE GENOMIC DNA]</scope>
    <source>
        <strain evidence="1 2">DSM 24947</strain>
    </source>
</reference>
<dbReference type="EMBL" id="JACHMD010000001">
    <property type="protein sequence ID" value="MBB4666780.1"/>
    <property type="molecule type" value="Genomic_DNA"/>
</dbReference>
<dbReference type="Proteomes" id="UP000573729">
    <property type="component" value="Unassembled WGS sequence"/>
</dbReference>
<sequence>MANFDDETLRAVGELIALGEQEGFGITFEPDADGWTVGFVRGRGGGDLHSDYDLATAARGAIRPLLQLSARHVANRRDRSPRD</sequence>
<proteinExistence type="predicted"/>
<name>A0A7W7BQA2_9MICO</name>
<keyword evidence="2" id="KW-1185">Reference proteome</keyword>
<evidence type="ECO:0000313" key="1">
    <source>
        <dbReference type="EMBL" id="MBB4666780.1"/>
    </source>
</evidence>
<accession>A0A7W7BQA2</accession>
<protein>
    <submittedName>
        <fullName evidence="1">Uncharacterized protein</fullName>
    </submittedName>
</protein>
<organism evidence="1 2">
    <name type="scientific">Microbacterium marinum</name>
    <dbReference type="NCBI Taxonomy" id="421115"/>
    <lineage>
        <taxon>Bacteria</taxon>
        <taxon>Bacillati</taxon>
        <taxon>Actinomycetota</taxon>
        <taxon>Actinomycetes</taxon>
        <taxon>Micrococcales</taxon>
        <taxon>Microbacteriaceae</taxon>
        <taxon>Microbacterium</taxon>
    </lineage>
</organism>
<dbReference type="RefSeq" id="WP_184216624.1">
    <property type="nucleotide sequence ID" value="NZ_JACHMD010000001.1"/>
</dbReference>
<dbReference type="AlphaFoldDB" id="A0A7W7BQA2"/>